<dbReference type="OrthoDB" id="5989160at2759"/>
<reference evidence="3" key="2">
    <citation type="submission" date="2007-04" db="EMBL/GenBank/DDBJ databases">
        <title>The genome of the human body louse.</title>
        <authorList>
            <consortium name="The Human Body Louse Genome Consortium"/>
            <person name="Kirkness E."/>
            <person name="Walenz B."/>
            <person name="Hass B."/>
            <person name="Bruggner R."/>
            <person name="Strausberg R."/>
        </authorList>
    </citation>
    <scope>NUCLEOTIDE SEQUENCE</scope>
    <source>
        <strain evidence="3">USDA</strain>
    </source>
</reference>
<protein>
    <submittedName>
        <fullName evidence="3 4">Uncharacterized protein</fullName>
    </submittedName>
</protein>
<keyword evidence="2" id="KW-0732">Signal</keyword>
<feature type="region of interest" description="Disordered" evidence="1">
    <location>
        <begin position="214"/>
        <end position="316"/>
    </location>
</feature>
<dbReference type="Gene3D" id="2.20.100.10">
    <property type="entry name" value="Thrombospondin type-1 (TSP1) repeat"/>
    <property type="match status" value="1"/>
</dbReference>
<reference evidence="4" key="3">
    <citation type="submission" date="2020-05" db="UniProtKB">
        <authorList>
            <consortium name="EnsemblMetazoa"/>
        </authorList>
    </citation>
    <scope>IDENTIFICATION</scope>
    <source>
        <strain evidence="4">USDA</strain>
    </source>
</reference>
<evidence type="ECO:0000313" key="4">
    <source>
        <dbReference type="EnsemblMetazoa" id="PHUM561150-PA"/>
    </source>
</evidence>
<evidence type="ECO:0000256" key="1">
    <source>
        <dbReference type="SAM" id="MobiDB-lite"/>
    </source>
</evidence>
<dbReference type="RefSeq" id="XP_002431937.1">
    <property type="nucleotide sequence ID" value="XM_002431892.1"/>
</dbReference>
<keyword evidence="5" id="KW-1185">Reference proteome</keyword>
<dbReference type="Proteomes" id="UP000009046">
    <property type="component" value="Unassembled WGS sequence"/>
</dbReference>
<feature type="compositionally biased region" description="Polar residues" evidence="1">
    <location>
        <begin position="300"/>
        <end position="316"/>
    </location>
</feature>
<dbReference type="Pfam" id="PF00090">
    <property type="entry name" value="TSP_1"/>
    <property type="match status" value="1"/>
</dbReference>
<feature type="compositionally biased region" description="Acidic residues" evidence="1">
    <location>
        <begin position="454"/>
        <end position="474"/>
    </location>
</feature>
<gene>
    <name evidence="4" type="primary">8234718</name>
    <name evidence="3" type="ORF">Phum_PHUM561150</name>
</gene>
<dbReference type="VEuPathDB" id="VectorBase:PHUM561150"/>
<organism>
    <name type="scientific">Pediculus humanus subsp. corporis</name>
    <name type="common">Body louse</name>
    <dbReference type="NCBI Taxonomy" id="121224"/>
    <lineage>
        <taxon>Eukaryota</taxon>
        <taxon>Metazoa</taxon>
        <taxon>Ecdysozoa</taxon>
        <taxon>Arthropoda</taxon>
        <taxon>Hexapoda</taxon>
        <taxon>Insecta</taxon>
        <taxon>Pterygota</taxon>
        <taxon>Neoptera</taxon>
        <taxon>Paraneoptera</taxon>
        <taxon>Psocodea</taxon>
        <taxon>Troctomorpha</taxon>
        <taxon>Phthiraptera</taxon>
        <taxon>Anoplura</taxon>
        <taxon>Pediculidae</taxon>
        <taxon>Pediculus</taxon>
    </lineage>
</organism>
<reference evidence="3" key="1">
    <citation type="submission" date="2007-04" db="EMBL/GenBank/DDBJ databases">
        <title>Annotation of Pediculus humanus corporis strain USDA.</title>
        <authorList>
            <person name="Kirkness E."/>
            <person name="Hannick L."/>
            <person name="Hass B."/>
            <person name="Bruggner R."/>
            <person name="Lawson D."/>
            <person name="Bidwell S."/>
            <person name="Joardar V."/>
            <person name="Caler E."/>
            <person name="Walenz B."/>
            <person name="Inman J."/>
            <person name="Schobel S."/>
            <person name="Galinsky K."/>
            <person name="Amedeo P."/>
            <person name="Strausberg R."/>
        </authorList>
    </citation>
    <scope>NUCLEOTIDE SEQUENCE</scope>
    <source>
        <strain evidence="3">USDA</strain>
    </source>
</reference>
<feature type="chain" id="PRO_5014570270" evidence="2">
    <location>
        <begin position="22"/>
        <end position="565"/>
    </location>
</feature>
<dbReference type="HOGENOM" id="CLU_482614_0_0_1"/>
<dbReference type="AlphaFoldDB" id="E0W0P3"/>
<dbReference type="SMART" id="SM00209">
    <property type="entry name" value="TSP1"/>
    <property type="match status" value="1"/>
</dbReference>
<dbReference type="KEGG" id="phu:Phum_PHUM561150"/>
<dbReference type="SUPFAM" id="SSF82895">
    <property type="entry name" value="TSP-1 type 1 repeat"/>
    <property type="match status" value="1"/>
</dbReference>
<proteinExistence type="predicted"/>
<dbReference type="InParanoid" id="E0W0P3"/>
<evidence type="ECO:0000313" key="3">
    <source>
        <dbReference type="EMBL" id="EEB19199.1"/>
    </source>
</evidence>
<name>E0W0P3_PEDHC</name>
<dbReference type="InterPro" id="IPR036383">
    <property type="entry name" value="TSP1_rpt_sf"/>
</dbReference>
<dbReference type="InterPro" id="IPR000884">
    <property type="entry name" value="TSP1_rpt"/>
</dbReference>
<dbReference type="GeneID" id="8234718"/>
<feature type="signal peptide" evidence="2">
    <location>
        <begin position="1"/>
        <end position="21"/>
    </location>
</feature>
<evidence type="ECO:0000313" key="5">
    <source>
        <dbReference type="Proteomes" id="UP000009046"/>
    </source>
</evidence>
<feature type="compositionally biased region" description="Polar residues" evidence="1">
    <location>
        <begin position="214"/>
        <end position="235"/>
    </location>
</feature>
<sequence length="565" mass="65280">MNLIFNISLLYLFSLFPLYKNNPMPFIESWLKKDQNDGTVERDMTSSLTGRDESFGSAHQNYQNSLIRKKKCDDEMIDINSNKKKLSSKFDRNENFNQPDVSLNTKEINYVKYEEKNKNDPTFDELDETGDFNNNNNYHPKQIHSNVKNEDNMNRPFLNNLKNDKYIDIVPYKDILPNNRLTNSRGNKDLSFFNENYGKWSGNGDKMKELYSNNPNNYISRGNSLNGGNFMQNPMSDKDPSNNEYNTNDEPEGRNPQVETDYYDSETNPSITDNEFDEGNEYGDSFSGRSFLDKRDETAQQRSLQMNNNNKYRSPGNSQKAIYEALKVMNHRGPSYQTNQIPLSEFQKNPSYQRNSGPNYLWNVNSNFQSKALQDVLKNSQKALKEVQLYQQKHVPALRSDNNLNFDVSHEVKNFPMIQWSANNLRFDEKRLKREDEDEQKNMKTGTDEGGGGEYEDEEGKGHNDEEEYYEDADLSNNESGNEIHSADDDEVNKKLVKRELNTGEKSKKNSGRKGVKIWDQWGKWSPCSVTCGIGRSTRWRHCVGGGCAQGEKEAQIKRCTNPAC</sequence>
<dbReference type="eggNOG" id="ENOG502SFIU">
    <property type="taxonomic scope" value="Eukaryota"/>
</dbReference>
<evidence type="ECO:0000256" key="2">
    <source>
        <dbReference type="SAM" id="SignalP"/>
    </source>
</evidence>
<dbReference type="PROSITE" id="PS50092">
    <property type="entry name" value="TSP1"/>
    <property type="match status" value="1"/>
</dbReference>
<accession>E0W0P3</accession>
<dbReference type="CTD" id="8234718"/>
<dbReference type="EMBL" id="DS235862">
    <property type="protein sequence ID" value="EEB19199.1"/>
    <property type="molecule type" value="Genomic_DNA"/>
</dbReference>
<dbReference type="EMBL" id="AAZO01006813">
    <property type="status" value="NOT_ANNOTATED_CDS"/>
    <property type="molecule type" value="Genomic_DNA"/>
</dbReference>
<dbReference type="EnsemblMetazoa" id="PHUM561150-RA">
    <property type="protein sequence ID" value="PHUM561150-PA"/>
    <property type="gene ID" value="PHUM561150"/>
</dbReference>
<feature type="region of interest" description="Disordered" evidence="1">
    <location>
        <begin position="431"/>
        <end position="493"/>
    </location>
</feature>